<dbReference type="InterPro" id="IPR000306">
    <property type="entry name" value="Znf_FYVE"/>
</dbReference>
<dbReference type="InterPro" id="IPR017455">
    <property type="entry name" value="Znf_FYVE-rel"/>
</dbReference>
<proteinExistence type="predicted"/>
<feature type="region of interest" description="Disordered" evidence="5">
    <location>
        <begin position="81"/>
        <end position="132"/>
    </location>
</feature>
<dbReference type="InterPro" id="IPR013083">
    <property type="entry name" value="Znf_RING/FYVE/PHD"/>
</dbReference>
<feature type="domain" description="FYVE-type" evidence="6">
    <location>
        <begin position="8"/>
        <end position="64"/>
    </location>
</feature>
<dbReference type="GeneID" id="92356282"/>
<sequence length="255" mass="27593">MGKSSATSSPAQRCAECERSFGMTLWRHTCDVCRRTVCDDCAPRSTESVDATGATTKLRVCETCGTTGRRLCSTVGGNATIDSAQSTGIARPDPNSEAERERRARLIEERNKMQRSRGCPQRADSESGSRVAFASERPVLPAPAVSSAAPALSRASVSSPGASPPPLDSSGSPERLVNPALEAAMRRQQQQQARGRSAASLPEASMSSEKTRLLCEIEMLLAKHREDPPFGLRASDEVKLRGYLQFLKKKYCMNE</sequence>
<reference evidence="8" key="1">
    <citation type="journal article" date="2021" name="Microbiol. Resour. Announc.">
        <title>LGAAP: Leishmaniinae Genome Assembly and Annotation Pipeline.</title>
        <authorList>
            <person name="Almutairi H."/>
            <person name="Urbaniak M.D."/>
            <person name="Bates M.D."/>
            <person name="Jariyapan N."/>
            <person name="Kwakye-Nuako G."/>
            <person name="Thomaz-Soccol V."/>
            <person name="Al-Salem W.S."/>
            <person name="Dillon R.J."/>
            <person name="Bates P.A."/>
            <person name="Gatherer D."/>
        </authorList>
    </citation>
    <scope>NUCLEOTIDE SEQUENCE [LARGE SCALE GENOMIC DNA]</scope>
</reference>
<dbReference type="SMR" id="A0A836GVB5"/>
<feature type="compositionally biased region" description="Low complexity" evidence="5">
    <location>
        <begin position="186"/>
        <end position="199"/>
    </location>
</feature>
<dbReference type="Pfam" id="PF01363">
    <property type="entry name" value="FYVE"/>
    <property type="match status" value="1"/>
</dbReference>
<dbReference type="GO" id="GO:0008270">
    <property type="term" value="F:zinc ion binding"/>
    <property type="evidence" value="ECO:0007669"/>
    <property type="project" value="UniProtKB-KW"/>
</dbReference>
<feature type="region of interest" description="Disordered" evidence="5">
    <location>
        <begin position="154"/>
        <end position="205"/>
    </location>
</feature>
<name>A0A836GVB5_9TRYP</name>
<dbReference type="Gene3D" id="3.30.40.10">
    <property type="entry name" value="Zinc/RING finger domain, C3HC4 (zinc finger)"/>
    <property type="match status" value="1"/>
</dbReference>
<keyword evidence="8" id="KW-1185">Reference proteome</keyword>
<gene>
    <name evidence="7" type="ORF">LSCM4_00259</name>
</gene>
<feature type="compositionally biased region" description="Basic and acidic residues" evidence="5">
    <location>
        <begin position="97"/>
        <end position="112"/>
    </location>
</feature>
<keyword evidence="2 4" id="KW-0863">Zinc-finger</keyword>
<dbReference type="RefSeq" id="XP_067058449.1">
    <property type="nucleotide sequence ID" value="XM_067202348.1"/>
</dbReference>
<keyword evidence="3" id="KW-0862">Zinc</keyword>
<evidence type="ECO:0000256" key="4">
    <source>
        <dbReference type="PROSITE-ProRule" id="PRU00091"/>
    </source>
</evidence>
<dbReference type="PROSITE" id="PS50178">
    <property type="entry name" value="ZF_FYVE"/>
    <property type="match status" value="1"/>
</dbReference>
<dbReference type="CDD" id="cd00065">
    <property type="entry name" value="FYVE_like_SF"/>
    <property type="match status" value="1"/>
</dbReference>
<evidence type="ECO:0000259" key="6">
    <source>
        <dbReference type="PROSITE" id="PS50178"/>
    </source>
</evidence>
<evidence type="ECO:0000313" key="7">
    <source>
        <dbReference type="EMBL" id="KAG5464818.1"/>
    </source>
</evidence>
<protein>
    <recommendedName>
        <fullName evidence="6">FYVE-type domain-containing protein</fullName>
    </recommendedName>
</protein>
<evidence type="ECO:0000313" key="8">
    <source>
        <dbReference type="Proteomes" id="UP000674143"/>
    </source>
</evidence>
<evidence type="ECO:0000256" key="3">
    <source>
        <dbReference type="ARBA" id="ARBA00022833"/>
    </source>
</evidence>
<keyword evidence="1" id="KW-0479">Metal-binding</keyword>
<dbReference type="KEGG" id="loi:92356282"/>
<dbReference type="SUPFAM" id="SSF57903">
    <property type="entry name" value="FYVE/PHD zinc finger"/>
    <property type="match status" value="1"/>
</dbReference>
<evidence type="ECO:0000256" key="1">
    <source>
        <dbReference type="ARBA" id="ARBA00022723"/>
    </source>
</evidence>
<dbReference type="EMBL" id="JAFHLR010000036">
    <property type="protein sequence ID" value="KAG5464818.1"/>
    <property type="molecule type" value="Genomic_DNA"/>
</dbReference>
<evidence type="ECO:0000256" key="5">
    <source>
        <dbReference type="SAM" id="MobiDB-lite"/>
    </source>
</evidence>
<evidence type="ECO:0000256" key="2">
    <source>
        <dbReference type="ARBA" id="ARBA00022771"/>
    </source>
</evidence>
<dbReference type="Proteomes" id="UP000674143">
    <property type="component" value="Unassembled WGS sequence"/>
</dbReference>
<organism evidence="7 8">
    <name type="scientific">Leishmania orientalis</name>
    <dbReference type="NCBI Taxonomy" id="2249476"/>
    <lineage>
        <taxon>Eukaryota</taxon>
        <taxon>Discoba</taxon>
        <taxon>Euglenozoa</taxon>
        <taxon>Kinetoplastea</taxon>
        <taxon>Metakinetoplastina</taxon>
        <taxon>Trypanosomatida</taxon>
        <taxon>Trypanosomatidae</taxon>
        <taxon>Leishmaniinae</taxon>
        <taxon>Leishmania</taxon>
    </lineage>
</organism>
<comment type="caution">
    <text evidence="7">The sequence shown here is derived from an EMBL/GenBank/DDBJ whole genome shotgun (WGS) entry which is preliminary data.</text>
</comment>
<dbReference type="InterPro" id="IPR011011">
    <property type="entry name" value="Znf_FYVE_PHD"/>
</dbReference>
<reference evidence="8" key="2">
    <citation type="journal article" date="2021" name="Sci. Data">
        <title>Chromosome-scale genome sequencing, assembly and annotation of six genomes from subfamily Leishmaniinae.</title>
        <authorList>
            <person name="Almutairi H."/>
            <person name="Urbaniak M.D."/>
            <person name="Bates M.D."/>
            <person name="Jariyapan N."/>
            <person name="Kwakye-Nuako G."/>
            <person name="Thomaz Soccol V."/>
            <person name="Al-Salem W.S."/>
            <person name="Dillon R.J."/>
            <person name="Bates P.A."/>
            <person name="Gatherer D."/>
        </authorList>
    </citation>
    <scope>NUCLEOTIDE SEQUENCE [LARGE SCALE GENOMIC DNA]</scope>
</reference>
<dbReference type="SMART" id="SM00064">
    <property type="entry name" value="FYVE"/>
    <property type="match status" value="1"/>
</dbReference>
<dbReference type="AlphaFoldDB" id="A0A836GVB5"/>
<accession>A0A836GVB5</accession>